<evidence type="ECO:0000313" key="1">
    <source>
        <dbReference type="EMBL" id="MDC7694011.1"/>
    </source>
</evidence>
<proteinExistence type="predicted"/>
<name>A0ABT5ICU6_9CAUL</name>
<accession>A0ABT5ICU6</accession>
<dbReference type="Proteomes" id="UP001216595">
    <property type="component" value="Unassembled WGS sequence"/>
</dbReference>
<gene>
    <name evidence="1" type="ORF">PQU94_06910</name>
</gene>
<keyword evidence="2" id="KW-1185">Reference proteome</keyword>
<organism evidence="1 2">
    <name type="scientific">Asticcacaulis currens</name>
    <dbReference type="NCBI Taxonomy" id="2984210"/>
    <lineage>
        <taxon>Bacteria</taxon>
        <taxon>Pseudomonadati</taxon>
        <taxon>Pseudomonadota</taxon>
        <taxon>Alphaproteobacteria</taxon>
        <taxon>Caulobacterales</taxon>
        <taxon>Caulobacteraceae</taxon>
        <taxon>Asticcacaulis</taxon>
    </lineage>
</organism>
<dbReference type="EMBL" id="JAQQKW010000003">
    <property type="protein sequence ID" value="MDC7694011.1"/>
    <property type="molecule type" value="Genomic_DNA"/>
</dbReference>
<reference evidence="1 2" key="1">
    <citation type="submission" date="2023-01" db="EMBL/GenBank/DDBJ databases">
        <title>Novel species of the genus Asticcacaulis isolated from rivers.</title>
        <authorList>
            <person name="Lu H."/>
        </authorList>
    </citation>
    <scope>NUCLEOTIDE SEQUENCE [LARGE SCALE GENOMIC DNA]</scope>
    <source>
        <strain evidence="1 2">DXS10W</strain>
    </source>
</reference>
<protein>
    <submittedName>
        <fullName evidence="1">Uncharacterized protein</fullName>
    </submittedName>
</protein>
<evidence type="ECO:0000313" key="2">
    <source>
        <dbReference type="Proteomes" id="UP001216595"/>
    </source>
</evidence>
<sequence length="49" mass="5070">MDIADAFAQFTAAQVKTNEMLADILTQLKAGGTESKKGGEGKELALSGL</sequence>
<comment type="caution">
    <text evidence="1">The sequence shown here is derived from an EMBL/GenBank/DDBJ whole genome shotgun (WGS) entry which is preliminary data.</text>
</comment>
<dbReference type="RefSeq" id="WP_272740732.1">
    <property type="nucleotide sequence ID" value="NZ_JAQQKW010000003.1"/>
</dbReference>